<dbReference type="AlphaFoldDB" id="A0A916S2T8"/>
<dbReference type="SUPFAM" id="SSF143100">
    <property type="entry name" value="TTHA1013/TTHA0281-like"/>
    <property type="match status" value="1"/>
</dbReference>
<proteinExistence type="predicted"/>
<dbReference type="EMBL" id="BMHH01000002">
    <property type="protein sequence ID" value="GGA81321.1"/>
    <property type="molecule type" value="Genomic_DNA"/>
</dbReference>
<dbReference type="RefSeq" id="WP_188821300.1">
    <property type="nucleotide sequence ID" value="NZ_BMHH01000002.1"/>
</dbReference>
<organism evidence="2 3">
    <name type="scientific">Brucella endophytica</name>
    <dbReference type="NCBI Taxonomy" id="1963359"/>
    <lineage>
        <taxon>Bacteria</taxon>
        <taxon>Pseudomonadati</taxon>
        <taxon>Pseudomonadota</taxon>
        <taxon>Alphaproteobacteria</taxon>
        <taxon>Hyphomicrobiales</taxon>
        <taxon>Brucellaceae</taxon>
        <taxon>Brucella/Ochrobactrum group</taxon>
        <taxon>Brucella</taxon>
    </lineage>
</organism>
<gene>
    <name evidence="2" type="ORF">GCM10011491_05760</name>
</gene>
<keyword evidence="3" id="KW-1185">Reference proteome</keyword>
<reference evidence="2" key="1">
    <citation type="journal article" date="2014" name="Int. J. Syst. Evol. Microbiol.">
        <title>Complete genome sequence of Corynebacterium casei LMG S-19264T (=DSM 44701T), isolated from a smear-ripened cheese.</title>
        <authorList>
            <consortium name="US DOE Joint Genome Institute (JGI-PGF)"/>
            <person name="Walter F."/>
            <person name="Albersmeier A."/>
            <person name="Kalinowski J."/>
            <person name="Ruckert C."/>
        </authorList>
    </citation>
    <scope>NUCLEOTIDE SEQUENCE</scope>
    <source>
        <strain evidence="2">CGMCC 1.15082</strain>
    </source>
</reference>
<accession>A0A916S2T8</accession>
<evidence type="ECO:0000259" key="1">
    <source>
        <dbReference type="Pfam" id="PF08972"/>
    </source>
</evidence>
<sequence length="83" mass="9292">MHKRYLVTAQWDEDAGVWVAHSDDIPGLVTESSDLDTLMKRIVAVAPELLRDNAHLLDDQAHPGELLDVCIISQFRMADTHAN</sequence>
<name>A0A916S2T8_9HYPH</name>
<dbReference type="InterPro" id="IPR015066">
    <property type="entry name" value="DUF1902"/>
</dbReference>
<evidence type="ECO:0000313" key="2">
    <source>
        <dbReference type="EMBL" id="GGA81321.1"/>
    </source>
</evidence>
<dbReference type="InterPro" id="IPR035069">
    <property type="entry name" value="TTHA1013/TTHA0281-like"/>
</dbReference>
<reference evidence="2" key="2">
    <citation type="submission" date="2020-09" db="EMBL/GenBank/DDBJ databases">
        <authorList>
            <person name="Sun Q."/>
            <person name="Zhou Y."/>
        </authorList>
    </citation>
    <scope>NUCLEOTIDE SEQUENCE</scope>
    <source>
        <strain evidence="2">CGMCC 1.15082</strain>
    </source>
</reference>
<protein>
    <recommendedName>
        <fullName evidence="1">DUF1902 domain-containing protein</fullName>
    </recommendedName>
</protein>
<feature type="domain" description="DUF1902" evidence="1">
    <location>
        <begin position="5"/>
        <end position="60"/>
    </location>
</feature>
<evidence type="ECO:0000313" key="3">
    <source>
        <dbReference type="Proteomes" id="UP000646478"/>
    </source>
</evidence>
<comment type="caution">
    <text evidence="2">The sequence shown here is derived from an EMBL/GenBank/DDBJ whole genome shotgun (WGS) entry which is preliminary data.</text>
</comment>
<dbReference type="Pfam" id="PF08972">
    <property type="entry name" value="DUF1902"/>
    <property type="match status" value="1"/>
</dbReference>
<dbReference type="Proteomes" id="UP000646478">
    <property type="component" value="Unassembled WGS sequence"/>
</dbReference>
<dbReference type="Gene3D" id="3.30.2390.10">
    <property type="entry name" value="TTHA1013-like"/>
    <property type="match status" value="1"/>
</dbReference>